<evidence type="ECO:0000256" key="1">
    <source>
        <dbReference type="SAM" id="SignalP"/>
    </source>
</evidence>
<reference evidence="3 4" key="1">
    <citation type="submission" date="2022-10" db="EMBL/GenBank/DDBJ databases">
        <title>Comparative genomics and taxonomic characterization of three novel marine species of genus Reichenbachiella exhibiting antioxidant and polysaccharide degradation activities.</title>
        <authorList>
            <person name="Muhammad N."/>
            <person name="Lee Y.-J."/>
            <person name="Ko J."/>
            <person name="Kim S.-G."/>
        </authorList>
    </citation>
    <scope>NUCLEOTIDE SEQUENCE [LARGE SCALE GENOMIC DNA]</scope>
    <source>
        <strain evidence="3 4">ABR2-5</strain>
    </source>
</reference>
<sequence>MEFIRLLKNKSWIVLLLILICNACSNEDDSAPGEAAIEDPVLSTPIPLVNEINLDWTDYQGAVAYEVDVASDIDFDQMLDDYNSLRVSQSILQIENLEPATTYFIRIRAVLSEEIISANSNVQSVTTLPDGACSDPVQYLFVEKDGIVKVEFENAEFGNSWKLVADSESSGRGYMLWTGTDNFSKPSADLTSFDILISTPGTYHFVWRSAYTIGDKGTEHNDTWLRFPDASDYYAQKSGGPKVYPKGVGKTPNPEGASSDGWFKNYRSGNDKGFKWQSRTNDFDPYQIYVAFNEAKSYTMEVSGRSNGHAVDQFVLHLESVEESNAISAEFSEIICQ</sequence>
<dbReference type="InterPro" id="IPR036116">
    <property type="entry name" value="FN3_sf"/>
</dbReference>
<proteinExistence type="predicted"/>
<feature type="domain" description="Fibronectin type-III" evidence="2">
    <location>
        <begin position="36"/>
        <end position="130"/>
    </location>
</feature>
<name>A0ABT3CSN0_9BACT</name>
<keyword evidence="4" id="KW-1185">Reference proteome</keyword>
<dbReference type="CDD" id="cd00063">
    <property type="entry name" value="FN3"/>
    <property type="match status" value="1"/>
</dbReference>
<comment type="caution">
    <text evidence="3">The sequence shown here is derived from an EMBL/GenBank/DDBJ whole genome shotgun (WGS) entry which is preliminary data.</text>
</comment>
<organism evidence="3 4">
    <name type="scientific">Reichenbachiella ulvae</name>
    <dbReference type="NCBI Taxonomy" id="2980104"/>
    <lineage>
        <taxon>Bacteria</taxon>
        <taxon>Pseudomonadati</taxon>
        <taxon>Bacteroidota</taxon>
        <taxon>Cytophagia</taxon>
        <taxon>Cytophagales</taxon>
        <taxon>Reichenbachiellaceae</taxon>
        <taxon>Reichenbachiella</taxon>
    </lineage>
</organism>
<feature type="signal peptide" evidence="1">
    <location>
        <begin position="1"/>
        <end position="26"/>
    </location>
</feature>
<evidence type="ECO:0000313" key="4">
    <source>
        <dbReference type="Proteomes" id="UP001300692"/>
    </source>
</evidence>
<dbReference type="RefSeq" id="WP_264137505.1">
    <property type="nucleotide sequence ID" value="NZ_JAOYOD010000001.1"/>
</dbReference>
<evidence type="ECO:0000259" key="2">
    <source>
        <dbReference type="PROSITE" id="PS50853"/>
    </source>
</evidence>
<keyword evidence="1" id="KW-0732">Signal</keyword>
<evidence type="ECO:0000313" key="3">
    <source>
        <dbReference type="EMBL" id="MCV9386688.1"/>
    </source>
</evidence>
<dbReference type="Proteomes" id="UP001300692">
    <property type="component" value="Unassembled WGS sequence"/>
</dbReference>
<dbReference type="EMBL" id="JAOYOD010000001">
    <property type="protein sequence ID" value="MCV9386688.1"/>
    <property type="molecule type" value="Genomic_DNA"/>
</dbReference>
<dbReference type="InterPro" id="IPR003961">
    <property type="entry name" value="FN3_dom"/>
</dbReference>
<dbReference type="Gene3D" id="2.60.40.10">
    <property type="entry name" value="Immunoglobulins"/>
    <property type="match status" value="1"/>
</dbReference>
<dbReference type="PROSITE" id="PS50853">
    <property type="entry name" value="FN3"/>
    <property type="match status" value="1"/>
</dbReference>
<dbReference type="InterPro" id="IPR013783">
    <property type="entry name" value="Ig-like_fold"/>
</dbReference>
<protein>
    <recommendedName>
        <fullName evidence="2">Fibronectin type-III domain-containing protein</fullName>
    </recommendedName>
</protein>
<gene>
    <name evidence="3" type="ORF">N7U62_08440</name>
</gene>
<dbReference type="SUPFAM" id="SSF49265">
    <property type="entry name" value="Fibronectin type III"/>
    <property type="match status" value="1"/>
</dbReference>
<accession>A0ABT3CSN0</accession>
<feature type="chain" id="PRO_5047333212" description="Fibronectin type-III domain-containing protein" evidence="1">
    <location>
        <begin position="27"/>
        <end position="337"/>
    </location>
</feature>